<reference evidence="6 7" key="1">
    <citation type="submission" date="2017-07" db="EMBL/GenBank/DDBJ databases">
        <title>Phylogenetic study on the rhizospheric bacterium Ochrobactrum sp. A44.</title>
        <authorList>
            <person name="Krzyzanowska D.M."/>
            <person name="Ossowicki A."/>
            <person name="Rajewska M."/>
            <person name="Maciag T."/>
            <person name="Kaczynski Z."/>
            <person name="Czerwicka M."/>
            <person name="Jafra S."/>
        </authorList>
    </citation>
    <scope>NUCLEOTIDE SEQUENCE [LARGE SCALE GENOMIC DNA]</scope>
    <source>
        <strain evidence="6 7">OgA9a</strain>
    </source>
</reference>
<proteinExistence type="inferred from homology"/>
<accession>A0A256FGL1</accession>
<dbReference type="EMBL" id="NNRL01000157">
    <property type="protein sequence ID" value="OYR13969.1"/>
    <property type="molecule type" value="Genomic_DNA"/>
</dbReference>
<dbReference type="InterPro" id="IPR036390">
    <property type="entry name" value="WH_DNA-bd_sf"/>
</dbReference>
<dbReference type="GO" id="GO:0003677">
    <property type="term" value="F:DNA binding"/>
    <property type="evidence" value="ECO:0007669"/>
    <property type="project" value="UniProtKB-KW"/>
</dbReference>
<dbReference type="CDD" id="cd05466">
    <property type="entry name" value="PBP2_LTTR_substrate"/>
    <property type="match status" value="1"/>
</dbReference>
<dbReference type="InterPro" id="IPR050176">
    <property type="entry name" value="LTTR"/>
</dbReference>
<dbReference type="PANTHER" id="PTHR30579">
    <property type="entry name" value="TRANSCRIPTIONAL REGULATOR"/>
    <property type="match status" value="1"/>
</dbReference>
<dbReference type="AlphaFoldDB" id="A0A256FGL1"/>
<organism evidence="6 7">
    <name type="scientific">Brucella grignonensis</name>
    <dbReference type="NCBI Taxonomy" id="94627"/>
    <lineage>
        <taxon>Bacteria</taxon>
        <taxon>Pseudomonadati</taxon>
        <taxon>Pseudomonadota</taxon>
        <taxon>Alphaproteobacteria</taxon>
        <taxon>Hyphomicrobiales</taxon>
        <taxon>Brucellaceae</taxon>
        <taxon>Brucella/Ochrobactrum group</taxon>
        <taxon>Brucella</taxon>
    </lineage>
</organism>
<protein>
    <submittedName>
        <fullName evidence="6">LysR substrate binding domain protein</fullName>
    </submittedName>
</protein>
<dbReference type="Pfam" id="PF00126">
    <property type="entry name" value="HTH_1"/>
    <property type="match status" value="1"/>
</dbReference>
<keyword evidence="7" id="KW-1185">Reference proteome</keyword>
<keyword evidence="2" id="KW-0805">Transcription regulation</keyword>
<dbReference type="GO" id="GO:0003700">
    <property type="term" value="F:DNA-binding transcription factor activity"/>
    <property type="evidence" value="ECO:0007669"/>
    <property type="project" value="InterPro"/>
</dbReference>
<dbReference type="InterPro" id="IPR000847">
    <property type="entry name" value="LysR_HTH_N"/>
</dbReference>
<comment type="caution">
    <text evidence="6">The sequence shown here is derived from an EMBL/GenBank/DDBJ whole genome shotgun (WGS) entry which is preliminary data.</text>
</comment>
<dbReference type="Gene3D" id="1.10.10.10">
    <property type="entry name" value="Winged helix-like DNA-binding domain superfamily/Winged helix DNA-binding domain"/>
    <property type="match status" value="1"/>
</dbReference>
<evidence type="ECO:0000256" key="1">
    <source>
        <dbReference type="ARBA" id="ARBA00009437"/>
    </source>
</evidence>
<dbReference type="Pfam" id="PF03466">
    <property type="entry name" value="LysR_substrate"/>
    <property type="match status" value="1"/>
</dbReference>
<dbReference type="InterPro" id="IPR005119">
    <property type="entry name" value="LysR_subst-bd"/>
</dbReference>
<evidence type="ECO:0000256" key="2">
    <source>
        <dbReference type="ARBA" id="ARBA00023015"/>
    </source>
</evidence>
<dbReference type="PROSITE" id="PS50931">
    <property type="entry name" value="HTH_LYSR"/>
    <property type="match status" value="1"/>
</dbReference>
<evidence type="ECO:0000313" key="7">
    <source>
        <dbReference type="Proteomes" id="UP000216478"/>
    </source>
</evidence>
<dbReference type="PANTHER" id="PTHR30579:SF3">
    <property type="entry name" value="TRANSCRIPTIONAL REGULATORY PROTEIN"/>
    <property type="match status" value="1"/>
</dbReference>
<dbReference type="Gene3D" id="3.40.190.290">
    <property type="match status" value="1"/>
</dbReference>
<evidence type="ECO:0000256" key="3">
    <source>
        <dbReference type="ARBA" id="ARBA00023125"/>
    </source>
</evidence>
<dbReference type="SUPFAM" id="SSF53850">
    <property type="entry name" value="Periplasmic binding protein-like II"/>
    <property type="match status" value="1"/>
</dbReference>
<feature type="domain" description="HTH lysR-type" evidence="5">
    <location>
        <begin position="2"/>
        <end position="59"/>
    </location>
</feature>
<dbReference type="InterPro" id="IPR036388">
    <property type="entry name" value="WH-like_DNA-bd_sf"/>
</dbReference>
<dbReference type="SUPFAM" id="SSF46785">
    <property type="entry name" value="Winged helix' DNA-binding domain"/>
    <property type="match status" value="1"/>
</dbReference>
<keyword evidence="3" id="KW-0238">DNA-binding</keyword>
<name>A0A256FGL1_9HYPH</name>
<sequence length="288" mass="31569">MLNWENVRYFLALAEVGTLSGAARLLQVEHATVARRVESLEAEVGLKLIDRRGRRFLLTADGQQVVTIARQMNDQVHAISRLSASSHADLNATVTISAPPAFAAARLAGPIAALCSKYPGLNICLLGETHYSSLERREADIAIRLTRPSVGNLAIRKLREEAFRPYASRNYLATTPREEWRFVAYDESLEAAPQQAYLLALADKRSIALRTNILEIQRALVMAGGGIAMLPDFMVEGDDATTWVSPNHAPLKREVWMAVHTDMKSAPAIRAVINEITAALDRSGATAD</sequence>
<dbReference type="Proteomes" id="UP000216478">
    <property type="component" value="Unassembled WGS sequence"/>
</dbReference>
<comment type="similarity">
    <text evidence="1">Belongs to the LysR transcriptional regulatory family.</text>
</comment>
<evidence type="ECO:0000256" key="4">
    <source>
        <dbReference type="ARBA" id="ARBA00023163"/>
    </source>
</evidence>
<evidence type="ECO:0000313" key="6">
    <source>
        <dbReference type="EMBL" id="OYR13969.1"/>
    </source>
</evidence>
<evidence type="ECO:0000259" key="5">
    <source>
        <dbReference type="PROSITE" id="PS50931"/>
    </source>
</evidence>
<keyword evidence="4" id="KW-0804">Transcription</keyword>
<dbReference type="RefSeq" id="WP_094540218.1">
    <property type="nucleotide sequence ID" value="NZ_JBHEER010000019.1"/>
</dbReference>
<dbReference type="OrthoDB" id="9787460at2"/>
<gene>
    <name evidence="6" type="ORF">CEV33_0768</name>
</gene>